<dbReference type="EMBL" id="CAJVPS010000041">
    <property type="protein sequence ID" value="CAG8444398.1"/>
    <property type="molecule type" value="Genomic_DNA"/>
</dbReference>
<comment type="caution">
    <text evidence="1">The sequence shown here is derived from an EMBL/GenBank/DDBJ whole genome shotgun (WGS) entry which is preliminary data.</text>
</comment>
<reference evidence="1" key="1">
    <citation type="submission" date="2021-06" db="EMBL/GenBank/DDBJ databases">
        <authorList>
            <person name="Kallberg Y."/>
            <person name="Tangrot J."/>
            <person name="Rosling A."/>
        </authorList>
    </citation>
    <scope>NUCLEOTIDE SEQUENCE</scope>
    <source>
        <strain evidence="1">FL130A</strain>
    </source>
</reference>
<protein>
    <submittedName>
        <fullName evidence="1">6240_t:CDS:1</fullName>
    </submittedName>
</protein>
<dbReference type="OrthoDB" id="413653at2759"/>
<accession>A0A9N8YSX3</accession>
<gene>
    <name evidence="1" type="ORF">ALEPTO_LOCUS569</name>
</gene>
<name>A0A9N8YSX3_9GLOM</name>
<dbReference type="Proteomes" id="UP000789508">
    <property type="component" value="Unassembled WGS sequence"/>
</dbReference>
<dbReference type="PANTHER" id="PTHR38567">
    <property type="entry name" value="DUF4291 DOMAIN-CONTAINING PROTEIN"/>
    <property type="match status" value="1"/>
</dbReference>
<proteinExistence type="predicted"/>
<evidence type="ECO:0000313" key="2">
    <source>
        <dbReference type="Proteomes" id="UP000789508"/>
    </source>
</evidence>
<evidence type="ECO:0000313" key="1">
    <source>
        <dbReference type="EMBL" id="CAG8444398.1"/>
    </source>
</evidence>
<dbReference type="Pfam" id="PF14124">
    <property type="entry name" value="DUF4291"/>
    <property type="match status" value="1"/>
</dbReference>
<sequence length="222" mass="26113">MASMYRHIESYKQQEERWPDKGRHIIANWSDETVLVYQAFSPSIADYAIQNQKLGGPDFSTTRMTWIKPNFTWMMHRSKWATKVNQERILGIHITHSGFLEILRAAVSSTYNQCFGHYENQEEWKRDVEQSDVIFQWDPDYNLDDVKLQRRAIQLGIRGKMLNQFLEDFVVRIEDMTPFVRETFQEKLRIDDEGGDTGDLCIIAERLYSPLPDDVKSRLGVS</sequence>
<keyword evidence="2" id="KW-1185">Reference proteome</keyword>
<organism evidence="1 2">
    <name type="scientific">Ambispora leptoticha</name>
    <dbReference type="NCBI Taxonomy" id="144679"/>
    <lineage>
        <taxon>Eukaryota</taxon>
        <taxon>Fungi</taxon>
        <taxon>Fungi incertae sedis</taxon>
        <taxon>Mucoromycota</taxon>
        <taxon>Glomeromycotina</taxon>
        <taxon>Glomeromycetes</taxon>
        <taxon>Archaeosporales</taxon>
        <taxon>Ambisporaceae</taxon>
        <taxon>Ambispora</taxon>
    </lineage>
</organism>
<dbReference type="InterPro" id="IPR025633">
    <property type="entry name" value="DUF4291"/>
</dbReference>
<dbReference type="AlphaFoldDB" id="A0A9N8YSX3"/>
<dbReference type="PANTHER" id="PTHR38567:SF1">
    <property type="entry name" value="DUF4291 DOMAIN-CONTAINING PROTEIN"/>
    <property type="match status" value="1"/>
</dbReference>